<comment type="function">
    <text evidence="14">Catalyzes the dephosphorylation of undecaprenyl diphosphate (UPP). Confers resistance to bacitracin.</text>
</comment>
<evidence type="ECO:0000256" key="14">
    <source>
        <dbReference type="HAMAP-Rule" id="MF_01006"/>
    </source>
</evidence>
<dbReference type="AlphaFoldDB" id="A0A1Z3N6L2"/>
<keyword evidence="14" id="KW-0133">Cell shape</keyword>
<keyword evidence="10 14" id="KW-0046">Antibiotic resistance</keyword>
<accession>A0A1Z3N6L2</accession>
<dbReference type="Pfam" id="PF02673">
    <property type="entry name" value="BacA"/>
    <property type="match status" value="1"/>
</dbReference>
<reference evidence="15 16" key="1">
    <citation type="submission" date="2017-04" db="EMBL/GenBank/DDBJ databases">
        <title>Whole genome sequence of Bdellovibrio bacteriovorus strain SSB218315.</title>
        <authorList>
            <person name="Oyedara O."/>
            <person name="Rodriguez-Perez M.A."/>
        </authorList>
    </citation>
    <scope>NUCLEOTIDE SEQUENCE [LARGE SCALE GENOMIC DNA]</scope>
    <source>
        <strain evidence="15 16">SSB218315</strain>
    </source>
</reference>
<keyword evidence="9 14" id="KW-0472">Membrane</keyword>
<dbReference type="GO" id="GO:0005886">
    <property type="term" value="C:plasma membrane"/>
    <property type="evidence" value="ECO:0007669"/>
    <property type="project" value="UniProtKB-SubCell"/>
</dbReference>
<evidence type="ECO:0000256" key="11">
    <source>
        <dbReference type="ARBA" id="ARBA00032707"/>
    </source>
</evidence>
<dbReference type="GO" id="GO:0071555">
    <property type="term" value="P:cell wall organization"/>
    <property type="evidence" value="ECO:0007669"/>
    <property type="project" value="UniProtKB-KW"/>
</dbReference>
<evidence type="ECO:0000256" key="4">
    <source>
        <dbReference type="ARBA" id="ARBA00021581"/>
    </source>
</evidence>
<evidence type="ECO:0000256" key="10">
    <source>
        <dbReference type="ARBA" id="ARBA00023251"/>
    </source>
</evidence>
<dbReference type="GO" id="GO:0008360">
    <property type="term" value="P:regulation of cell shape"/>
    <property type="evidence" value="ECO:0007669"/>
    <property type="project" value="UniProtKB-KW"/>
</dbReference>
<dbReference type="Proteomes" id="UP000197003">
    <property type="component" value="Chromosome"/>
</dbReference>
<comment type="similarity">
    <text evidence="2 14">Belongs to the UppP family.</text>
</comment>
<feature type="transmembrane region" description="Helical" evidence="14">
    <location>
        <begin position="240"/>
        <end position="257"/>
    </location>
</feature>
<dbReference type="NCBIfam" id="NF001389">
    <property type="entry name" value="PRK00281.1-2"/>
    <property type="match status" value="1"/>
</dbReference>
<comment type="subcellular location">
    <subcellularLocation>
        <location evidence="1 14">Cell membrane</location>
        <topology evidence="1 14">Multi-pass membrane protein</topology>
    </subcellularLocation>
</comment>
<evidence type="ECO:0000313" key="15">
    <source>
        <dbReference type="EMBL" id="ASD63120.1"/>
    </source>
</evidence>
<keyword evidence="6 14" id="KW-0812">Transmembrane</keyword>
<organism evidence="15 16">
    <name type="scientific">Bdellovibrio bacteriovorus</name>
    <dbReference type="NCBI Taxonomy" id="959"/>
    <lineage>
        <taxon>Bacteria</taxon>
        <taxon>Pseudomonadati</taxon>
        <taxon>Bdellovibrionota</taxon>
        <taxon>Bdellovibrionia</taxon>
        <taxon>Bdellovibrionales</taxon>
        <taxon>Pseudobdellovibrionaceae</taxon>
        <taxon>Bdellovibrio</taxon>
    </lineage>
</organism>
<feature type="transmembrane region" description="Helical" evidence="14">
    <location>
        <begin position="102"/>
        <end position="121"/>
    </location>
</feature>
<keyword evidence="14" id="KW-0961">Cell wall biogenesis/degradation</keyword>
<evidence type="ECO:0000256" key="5">
    <source>
        <dbReference type="ARBA" id="ARBA00022475"/>
    </source>
</evidence>
<dbReference type="NCBIfam" id="TIGR00753">
    <property type="entry name" value="undec_PP_bacA"/>
    <property type="match status" value="1"/>
</dbReference>
<feature type="transmembrane region" description="Helical" evidence="14">
    <location>
        <begin position="177"/>
        <end position="195"/>
    </location>
</feature>
<gene>
    <name evidence="14" type="primary">uppP</name>
    <name evidence="15" type="ORF">B9G79_05825</name>
</gene>
<evidence type="ECO:0000256" key="12">
    <source>
        <dbReference type="ARBA" id="ARBA00032932"/>
    </source>
</evidence>
<dbReference type="PANTHER" id="PTHR30622">
    <property type="entry name" value="UNDECAPRENYL-DIPHOSPHATASE"/>
    <property type="match status" value="1"/>
</dbReference>
<evidence type="ECO:0000256" key="13">
    <source>
        <dbReference type="ARBA" id="ARBA00047594"/>
    </source>
</evidence>
<dbReference type="OrthoDB" id="5290362at2"/>
<keyword evidence="7 14" id="KW-0378">Hydrolase</keyword>
<feature type="transmembrane region" description="Helical" evidence="14">
    <location>
        <begin position="207"/>
        <end position="228"/>
    </location>
</feature>
<evidence type="ECO:0000256" key="1">
    <source>
        <dbReference type="ARBA" id="ARBA00004651"/>
    </source>
</evidence>
<dbReference type="GO" id="GO:0046677">
    <property type="term" value="P:response to antibiotic"/>
    <property type="evidence" value="ECO:0007669"/>
    <property type="project" value="UniProtKB-UniRule"/>
</dbReference>
<proteinExistence type="inferred from homology"/>
<dbReference type="InterPro" id="IPR003824">
    <property type="entry name" value="UppP"/>
</dbReference>
<dbReference type="GO" id="GO:0009252">
    <property type="term" value="P:peptidoglycan biosynthetic process"/>
    <property type="evidence" value="ECO:0007669"/>
    <property type="project" value="UniProtKB-KW"/>
</dbReference>
<sequence>MSYLHAIILGIVEGITEFLPISSTGHMIIASSMMGIEDSSFTKAFEVIIQFGAIMSVLVLYWKRFLPHWGFYRKLFVAFLPTAIIGFVVKDLVEHLMGSVQVVAWSLIIGGAILIWADKAFAHLTMMGRKTDDLTYKDSVKLGLFQAIAMIPGVSRSGATIMGGLTLGMNKKEAAEFSFFLAVPTMAAATLYKLLKIYKTIEPAQINLLLVGCAVAFVVAMVAIKFFIGIVSRYGFRGFGYYRIVLGLVILILLYTGHDLQMV</sequence>
<dbReference type="EMBL" id="CP020946">
    <property type="protein sequence ID" value="ASD63120.1"/>
    <property type="molecule type" value="Genomic_DNA"/>
</dbReference>
<feature type="transmembrane region" description="Helical" evidence="14">
    <location>
        <begin position="142"/>
        <end position="165"/>
    </location>
</feature>
<feature type="transmembrane region" description="Helical" evidence="14">
    <location>
        <begin position="44"/>
        <end position="62"/>
    </location>
</feature>
<comment type="catalytic activity">
    <reaction evidence="13 14">
        <text>di-trans,octa-cis-undecaprenyl diphosphate + H2O = di-trans,octa-cis-undecaprenyl phosphate + phosphate + H(+)</text>
        <dbReference type="Rhea" id="RHEA:28094"/>
        <dbReference type="ChEBI" id="CHEBI:15377"/>
        <dbReference type="ChEBI" id="CHEBI:15378"/>
        <dbReference type="ChEBI" id="CHEBI:43474"/>
        <dbReference type="ChEBI" id="CHEBI:58405"/>
        <dbReference type="ChEBI" id="CHEBI:60392"/>
        <dbReference type="EC" id="3.6.1.27"/>
    </reaction>
</comment>
<evidence type="ECO:0000256" key="2">
    <source>
        <dbReference type="ARBA" id="ARBA00010621"/>
    </source>
</evidence>
<evidence type="ECO:0000256" key="6">
    <source>
        <dbReference type="ARBA" id="ARBA00022692"/>
    </source>
</evidence>
<keyword evidence="5 14" id="KW-1003">Cell membrane</keyword>
<dbReference type="PANTHER" id="PTHR30622:SF3">
    <property type="entry name" value="UNDECAPRENYL-DIPHOSPHATASE"/>
    <property type="match status" value="1"/>
</dbReference>
<dbReference type="GO" id="GO:0050380">
    <property type="term" value="F:undecaprenyl-diphosphatase activity"/>
    <property type="evidence" value="ECO:0007669"/>
    <property type="project" value="UniProtKB-UniRule"/>
</dbReference>
<evidence type="ECO:0000313" key="16">
    <source>
        <dbReference type="Proteomes" id="UP000197003"/>
    </source>
</evidence>
<keyword evidence="14" id="KW-0573">Peptidoglycan synthesis</keyword>
<feature type="transmembrane region" description="Helical" evidence="14">
    <location>
        <begin position="71"/>
        <end position="90"/>
    </location>
</feature>
<keyword evidence="8 14" id="KW-1133">Transmembrane helix</keyword>
<dbReference type="RefSeq" id="WP_088564699.1">
    <property type="nucleotide sequence ID" value="NZ_CP020946.1"/>
</dbReference>
<comment type="miscellaneous">
    <text evidence="14">Bacitracin is thought to be involved in the inhibition of peptidoglycan synthesis by sequestering undecaprenyl diphosphate, thereby reducing the pool of lipid carrier available.</text>
</comment>
<dbReference type="NCBIfam" id="NF001390">
    <property type="entry name" value="PRK00281.1-4"/>
    <property type="match status" value="1"/>
</dbReference>
<evidence type="ECO:0000256" key="8">
    <source>
        <dbReference type="ARBA" id="ARBA00022989"/>
    </source>
</evidence>
<evidence type="ECO:0000256" key="9">
    <source>
        <dbReference type="ARBA" id="ARBA00023136"/>
    </source>
</evidence>
<evidence type="ECO:0000256" key="7">
    <source>
        <dbReference type="ARBA" id="ARBA00022801"/>
    </source>
</evidence>
<protein>
    <recommendedName>
        <fullName evidence="4 14">Undecaprenyl-diphosphatase</fullName>
        <ecNumber evidence="3 14">3.6.1.27</ecNumber>
    </recommendedName>
    <alternativeName>
        <fullName evidence="12 14">Bacitracin resistance protein</fullName>
    </alternativeName>
    <alternativeName>
        <fullName evidence="11 14">Undecaprenyl pyrophosphate phosphatase</fullName>
    </alternativeName>
</protein>
<dbReference type="EC" id="3.6.1.27" evidence="3 14"/>
<dbReference type="HAMAP" id="MF_01006">
    <property type="entry name" value="Undec_diphosphatase"/>
    <property type="match status" value="1"/>
</dbReference>
<name>A0A1Z3N6L2_BDEBC</name>
<evidence type="ECO:0000256" key="3">
    <source>
        <dbReference type="ARBA" id="ARBA00012374"/>
    </source>
</evidence>